<reference evidence="1" key="1">
    <citation type="submission" date="2023-04" db="EMBL/GenBank/DDBJ databases">
        <title>Ambrosiozyma monospora NBRC 10751.</title>
        <authorList>
            <person name="Ichikawa N."/>
            <person name="Sato H."/>
            <person name="Tonouchi N."/>
        </authorList>
    </citation>
    <scope>NUCLEOTIDE SEQUENCE</scope>
    <source>
        <strain evidence="1">NBRC 10751</strain>
    </source>
</reference>
<evidence type="ECO:0000313" key="2">
    <source>
        <dbReference type="Proteomes" id="UP001165064"/>
    </source>
</evidence>
<comment type="caution">
    <text evidence="1">The sequence shown here is derived from an EMBL/GenBank/DDBJ whole genome shotgun (WGS) entry which is preliminary data.</text>
</comment>
<accession>A0ACB5TAJ5</accession>
<gene>
    <name evidence="1" type="ORF">Amon02_000703900</name>
</gene>
<proteinExistence type="predicted"/>
<protein>
    <submittedName>
        <fullName evidence="1">Unnamed protein product</fullName>
    </submittedName>
</protein>
<name>A0ACB5TAJ5_AMBMO</name>
<organism evidence="1 2">
    <name type="scientific">Ambrosiozyma monospora</name>
    <name type="common">Yeast</name>
    <name type="synonym">Endomycopsis monosporus</name>
    <dbReference type="NCBI Taxonomy" id="43982"/>
    <lineage>
        <taxon>Eukaryota</taxon>
        <taxon>Fungi</taxon>
        <taxon>Dikarya</taxon>
        <taxon>Ascomycota</taxon>
        <taxon>Saccharomycotina</taxon>
        <taxon>Pichiomycetes</taxon>
        <taxon>Pichiales</taxon>
        <taxon>Pichiaceae</taxon>
        <taxon>Ambrosiozyma</taxon>
    </lineage>
</organism>
<dbReference type="EMBL" id="BSXS01005703">
    <property type="protein sequence ID" value="GME84711.1"/>
    <property type="molecule type" value="Genomic_DNA"/>
</dbReference>
<evidence type="ECO:0000313" key="1">
    <source>
        <dbReference type="EMBL" id="GME84711.1"/>
    </source>
</evidence>
<sequence length="124" mass="14368">MFDSQDFRKRHQKSKRCLTLLLLLTCTANPLEMLLLAINNGPLVNELKEGLNNVNMQNEIQELTGFKYHSTLDFKSASHWIYRLFQVTSTIQYDPAKFKIGQFLDDGVHLFLFPVYALLSCKII</sequence>
<dbReference type="Proteomes" id="UP001165064">
    <property type="component" value="Unassembled WGS sequence"/>
</dbReference>
<keyword evidence="2" id="KW-1185">Reference proteome</keyword>